<dbReference type="GO" id="GO:0006629">
    <property type="term" value="P:lipid metabolic process"/>
    <property type="evidence" value="ECO:0007669"/>
    <property type="project" value="InterPro"/>
</dbReference>
<protein>
    <recommendedName>
        <fullName evidence="2">Fungal lipase-type domain-containing protein</fullName>
    </recommendedName>
</protein>
<dbReference type="InterPro" id="IPR029058">
    <property type="entry name" value="AB_hydrolase_fold"/>
</dbReference>
<dbReference type="PANTHER" id="PTHR45856:SF11">
    <property type="entry name" value="FUNGAL LIPASE-LIKE DOMAIN-CONTAINING PROTEIN"/>
    <property type="match status" value="1"/>
</dbReference>
<organism evidence="3 4">
    <name type="scientific">Pseudo-nitzschia multistriata</name>
    <dbReference type="NCBI Taxonomy" id="183589"/>
    <lineage>
        <taxon>Eukaryota</taxon>
        <taxon>Sar</taxon>
        <taxon>Stramenopiles</taxon>
        <taxon>Ochrophyta</taxon>
        <taxon>Bacillariophyta</taxon>
        <taxon>Bacillariophyceae</taxon>
        <taxon>Bacillariophycidae</taxon>
        <taxon>Bacillariales</taxon>
        <taxon>Bacillariaceae</taxon>
        <taxon>Pseudo-nitzschia</taxon>
    </lineage>
</organism>
<evidence type="ECO:0000259" key="2">
    <source>
        <dbReference type="Pfam" id="PF01764"/>
    </source>
</evidence>
<reference evidence="3 4" key="1">
    <citation type="submission" date="2019-01" db="EMBL/GenBank/DDBJ databases">
        <authorList>
            <person name="Ferrante I. M."/>
        </authorList>
    </citation>
    <scope>NUCLEOTIDE SEQUENCE [LARGE SCALE GENOMIC DNA]</scope>
    <source>
        <strain evidence="3 4">B856</strain>
    </source>
</reference>
<dbReference type="Gene3D" id="3.40.50.1820">
    <property type="entry name" value="alpha/beta hydrolase"/>
    <property type="match status" value="1"/>
</dbReference>
<feature type="domain" description="Fungal lipase-type" evidence="2">
    <location>
        <begin position="123"/>
        <end position="273"/>
    </location>
</feature>
<dbReference type="CDD" id="cd00519">
    <property type="entry name" value="Lipase_3"/>
    <property type="match status" value="1"/>
</dbReference>
<evidence type="ECO:0000313" key="4">
    <source>
        <dbReference type="Proteomes" id="UP000291116"/>
    </source>
</evidence>
<dbReference type="InterPro" id="IPR002921">
    <property type="entry name" value="Fungal_lipase-type"/>
</dbReference>
<dbReference type="InterPro" id="IPR051218">
    <property type="entry name" value="Sec_MonoDiacylglyc_Lipase"/>
</dbReference>
<dbReference type="AlphaFoldDB" id="A0A448ZLC3"/>
<proteinExistence type="predicted"/>
<dbReference type="PANTHER" id="PTHR45856">
    <property type="entry name" value="ALPHA/BETA-HYDROLASES SUPERFAMILY PROTEIN"/>
    <property type="match status" value="1"/>
</dbReference>
<dbReference type="SUPFAM" id="SSF53474">
    <property type="entry name" value="alpha/beta-Hydrolases"/>
    <property type="match status" value="1"/>
</dbReference>
<evidence type="ECO:0000256" key="1">
    <source>
        <dbReference type="SAM" id="MobiDB-lite"/>
    </source>
</evidence>
<dbReference type="Pfam" id="PF01764">
    <property type="entry name" value="Lipase_3"/>
    <property type="match status" value="1"/>
</dbReference>
<dbReference type="Proteomes" id="UP000291116">
    <property type="component" value="Unassembled WGS sequence"/>
</dbReference>
<name>A0A448ZLC3_9STRA</name>
<dbReference type="EMBL" id="CAACVS010000487">
    <property type="protein sequence ID" value="VEU42836.1"/>
    <property type="molecule type" value="Genomic_DNA"/>
</dbReference>
<keyword evidence="4" id="KW-1185">Reference proteome</keyword>
<gene>
    <name evidence="3" type="ORF">PSNMU_V1.4_AUG-EV-PASAV3_0098230</name>
</gene>
<feature type="region of interest" description="Disordered" evidence="1">
    <location>
        <begin position="362"/>
        <end position="381"/>
    </location>
</feature>
<evidence type="ECO:0000313" key="3">
    <source>
        <dbReference type="EMBL" id="VEU42836.1"/>
    </source>
</evidence>
<dbReference type="OrthoDB" id="426718at2759"/>
<accession>A0A448ZLC3</accession>
<sequence length="381" mass="43655">MMGMMAQRAFVIPNRLLVQTGLAVSFLFLLANTAIHGKPRHSAIDKYVAYSEVFPSLKDVATMANLSHLVYKFKSERNFTCADFYPSVENNTEHLTCELYIHEYFLGTQVLMLSNNKEKYIAIVFAGTDDIMTMIEDTNILTKPFGNNSTVHLTPKANQLKERAKVHSGFNNAVFTHDIWERIYAKTKYLMHLHPTYRLWTTGHSLGGANAILTATAFASLNRNRRVLSVSFGCPQTGNYYWREYFNDTSPLSNNLGIWRVVLGWDLVPRLPEFFHHVGHTIQIDVKTGESKAYYEHYGNVERGYAGVPNGWYAKSHAWLPSALSFHRMTKYVENIAKLEPASWAKHFYPVHSNVYDDDDDDINPLDDWPGQDETQFIDTY</sequence>